<accession>A0A0H1BSK9</accession>
<dbReference type="PANTHER" id="PTHR42080">
    <property type="entry name" value="SRR1 DOMAIN-CONTAINING PROTEIN"/>
    <property type="match status" value="1"/>
</dbReference>
<protein>
    <recommendedName>
        <fullName evidence="1">SRR1-like domain-containing protein</fullName>
    </recommendedName>
</protein>
<dbReference type="PANTHER" id="PTHR42080:SF3">
    <property type="entry name" value="SRR1-LIKE DOMAIN-CONTAINING PROTEIN"/>
    <property type="match status" value="1"/>
</dbReference>
<gene>
    <name evidence="2" type="ORF">EMPG_09559</name>
</gene>
<dbReference type="InterPro" id="IPR012942">
    <property type="entry name" value="SRR1-like"/>
</dbReference>
<evidence type="ECO:0000313" key="3">
    <source>
        <dbReference type="Proteomes" id="UP000053573"/>
    </source>
</evidence>
<feature type="domain" description="SRR1-like" evidence="1">
    <location>
        <begin position="172"/>
        <end position="287"/>
    </location>
</feature>
<proteinExistence type="predicted"/>
<dbReference type="AlphaFoldDB" id="A0A0H1BSK9"/>
<keyword evidence="3" id="KW-1185">Reference proteome</keyword>
<evidence type="ECO:0000313" key="2">
    <source>
        <dbReference type="EMBL" id="KLJ12131.1"/>
    </source>
</evidence>
<dbReference type="Pfam" id="PF07985">
    <property type="entry name" value="SRR1"/>
    <property type="match status" value="1"/>
</dbReference>
<organism evidence="2 3">
    <name type="scientific">Blastomyces silverae</name>
    <dbReference type="NCBI Taxonomy" id="2060906"/>
    <lineage>
        <taxon>Eukaryota</taxon>
        <taxon>Fungi</taxon>
        <taxon>Dikarya</taxon>
        <taxon>Ascomycota</taxon>
        <taxon>Pezizomycotina</taxon>
        <taxon>Eurotiomycetes</taxon>
        <taxon>Eurotiomycetidae</taxon>
        <taxon>Onygenales</taxon>
        <taxon>Ajellomycetaceae</taxon>
        <taxon>Blastomyces</taxon>
    </lineage>
</organism>
<sequence>MTDASDTTPEPVGVVWETITDEALDKVRSEAVFRYYNCIPIFTKDAIRDFGQQFEMAVAGQASVVSVRRLYGETVDFPVLSAHPYFPDSKPVIGFAPIQSLAGLGVYDDESYPTLTTHLHVEYHSVVRDKATGEVIPNIDIQPIENVEAYFKRTLTKWEATPACQHLRASLKALLQRNSNMRKIDKIVAYACGSLVDFETEESGDYPSLARHSFYQHALVITLLEILQNERTDRDAGQKIRCYLQDPIYTNAERDMLAKFDLTVVDGQEGFLLTDDSTAVLSFAPNVCVKQIVLDISLPSMMIWCKVKDGDLLKTWTDPDSPRIRKLIGEHYDAVEFQDYEQRFQTAFYVKRAPT</sequence>
<evidence type="ECO:0000259" key="1">
    <source>
        <dbReference type="Pfam" id="PF07985"/>
    </source>
</evidence>
<dbReference type="OrthoDB" id="5230585at2759"/>
<name>A0A0H1BSK9_9EURO</name>
<reference evidence="3" key="1">
    <citation type="journal article" date="2015" name="PLoS Genet.">
        <title>The dynamic genome and transcriptome of the human fungal pathogen Blastomyces and close relative Emmonsia.</title>
        <authorList>
            <person name="Munoz J.F."/>
            <person name="Gauthier G.M."/>
            <person name="Desjardins C.A."/>
            <person name="Gallo J.E."/>
            <person name="Holder J."/>
            <person name="Sullivan T.D."/>
            <person name="Marty A.J."/>
            <person name="Carmen J.C."/>
            <person name="Chen Z."/>
            <person name="Ding L."/>
            <person name="Gujja S."/>
            <person name="Magrini V."/>
            <person name="Misas E."/>
            <person name="Mitreva M."/>
            <person name="Priest M."/>
            <person name="Saif S."/>
            <person name="Whiston E.A."/>
            <person name="Young S."/>
            <person name="Zeng Q."/>
            <person name="Goldman W.E."/>
            <person name="Mardis E.R."/>
            <person name="Taylor J.W."/>
            <person name="McEwen J.G."/>
            <person name="Clay O.K."/>
            <person name="Klein B.S."/>
            <person name="Cuomo C.A."/>
        </authorList>
    </citation>
    <scope>NUCLEOTIDE SEQUENCE [LARGE SCALE GENOMIC DNA]</scope>
    <source>
        <strain evidence="3">UAMH 139</strain>
    </source>
</reference>
<dbReference type="Proteomes" id="UP000053573">
    <property type="component" value="Unassembled WGS sequence"/>
</dbReference>
<comment type="caution">
    <text evidence="2">The sequence shown here is derived from an EMBL/GenBank/DDBJ whole genome shotgun (WGS) entry which is preliminary data.</text>
</comment>
<dbReference type="EMBL" id="LDEV01001147">
    <property type="protein sequence ID" value="KLJ12131.1"/>
    <property type="molecule type" value="Genomic_DNA"/>
</dbReference>